<dbReference type="InterPro" id="IPR000515">
    <property type="entry name" value="MetI-like"/>
</dbReference>
<protein>
    <recommendedName>
        <fullName evidence="12">Nickel import system permease protein NikB</fullName>
    </recommendedName>
</protein>
<comment type="similarity">
    <text evidence="10">Belongs to the binding-protein-dependent transport system permease family. OppBC subfamily.</text>
</comment>
<dbReference type="GO" id="GO:0005886">
    <property type="term" value="C:plasma membrane"/>
    <property type="evidence" value="ECO:0007669"/>
    <property type="project" value="UniProtKB-SubCell"/>
</dbReference>
<dbReference type="PANTHER" id="PTHR43163">
    <property type="entry name" value="DIPEPTIDE TRANSPORT SYSTEM PERMEASE PROTEIN DPPB-RELATED"/>
    <property type="match status" value="1"/>
</dbReference>
<evidence type="ECO:0000256" key="1">
    <source>
        <dbReference type="ARBA" id="ARBA00004651"/>
    </source>
</evidence>
<evidence type="ECO:0000256" key="4">
    <source>
        <dbReference type="ARBA" id="ARBA00022596"/>
    </source>
</evidence>
<evidence type="ECO:0000256" key="12">
    <source>
        <dbReference type="ARBA" id="ARBA00044774"/>
    </source>
</evidence>
<keyword evidence="8" id="KW-0921">Nickel transport</keyword>
<dbReference type="PANTHER" id="PTHR43163:SF6">
    <property type="entry name" value="DIPEPTIDE TRANSPORT SYSTEM PERMEASE PROTEIN DPPB-RELATED"/>
    <property type="match status" value="1"/>
</dbReference>
<dbReference type="GO" id="GO:0015099">
    <property type="term" value="F:nickel cation transmembrane transporter activity"/>
    <property type="evidence" value="ECO:0007669"/>
    <property type="project" value="InterPro"/>
</dbReference>
<dbReference type="InterPro" id="IPR045621">
    <property type="entry name" value="BPD_transp_1_N"/>
</dbReference>
<proteinExistence type="inferred from homology"/>
<keyword evidence="2 13" id="KW-0813">Transport</keyword>
<evidence type="ECO:0000313" key="15">
    <source>
        <dbReference type="EMBL" id="NMM63423.1"/>
    </source>
</evidence>
<dbReference type="Pfam" id="PF00528">
    <property type="entry name" value="BPD_transp_1"/>
    <property type="match status" value="1"/>
</dbReference>
<keyword evidence="7" id="KW-0406">Ion transport</keyword>
<evidence type="ECO:0000256" key="8">
    <source>
        <dbReference type="ARBA" id="ARBA00023112"/>
    </source>
</evidence>
<keyword evidence="5 13" id="KW-0812">Transmembrane</keyword>
<keyword evidence="16" id="KW-1185">Reference proteome</keyword>
<feature type="domain" description="ABC transmembrane type-1" evidence="14">
    <location>
        <begin position="98"/>
        <end position="294"/>
    </location>
</feature>
<dbReference type="SUPFAM" id="SSF161098">
    <property type="entry name" value="MetI-like"/>
    <property type="match status" value="1"/>
</dbReference>
<evidence type="ECO:0000256" key="10">
    <source>
        <dbReference type="ARBA" id="ARBA00024202"/>
    </source>
</evidence>
<dbReference type="AlphaFoldDB" id="A0A7Y0HQ60"/>
<name>A0A7Y0HQ60_9CLOT</name>
<dbReference type="RefSeq" id="WP_169298029.1">
    <property type="nucleotide sequence ID" value="NZ_JABBNI010000022.1"/>
</dbReference>
<accession>A0A7Y0HQ60</accession>
<feature type="transmembrane region" description="Helical" evidence="13">
    <location>
        <begin position="138"/>
        <end position="160"/>
    </location>
</feature>
<keyword evidence="4" id="KW-0533">Nickel</keyword>
<feature type="transmembrane region" description="Helical" evidence="13">
    <location>
        <begin position="12"/>
        <end position="30"/>
    </location>
</feature>
<evidence type="ECO:0000256" key="9">
    <source>
        <dbReference type="ARBA" id="ARBA00023136"/>
    </source>
</evidence>
<evidence type="ECO:0000256" key="13">
    <source>
        <dbReference type="RuleBase" id="RU363032"/>
    </source>
</evidence>
<keyword evidence="9 13" id="KW-0472">Membrane</keyword>
<dbReference type="NCBIfam" id="NF045470">
    <property type="entry name" value="Opp2B"/>
    <property type="match status" value="1"/>
</dbReference>
<evidence type="ECO:0000256" key="2">
    <source>
        <dbReference type="ARBA" id="ARBA00022448"/>
    </source>
</evidence>
<reference evidence="15 16" key="1">
    <citation type="submission" date="2020-06" db="EMBL/GenBank/DDBJ databases">
        <title>Complete Genome Sequence of Clostridium muelleri sp. nov. P21T, an Acid-Alcohol Producing Acetogen Isolated from Old Hay.</title>
        <authorList>
            <person name="Duncan K.E."/>
            <person name="Tanner R.S."/>
        </authorList>
    </citation>
    <scope>NUCLEOTIDE SEQUENCE [LARGE SCALE GENOMIC DNA]</scope>
    <source>
        <strain evidence="15 16">P21</strain>
    </source>
</reference>
<evidence type="ECO:0000256" key="5">
    <source>
        <dbReference type="ARBA" id="ARBA00022692"/>
    </source>
</evidence>
<gene>
    <name evidence="15" type="ORF">HBE96_12180</name>
</gene>
<feature type="transmembrane region" description="Helical" evidence="13">
    <location>
        <begin position="102"/>
        <end position="126"/>
    </location>
</feature>
<sequence length="309" mass="34634">MKSYIRKRILSVIPILIGISFLSFIIINLSPSDPAEVALRANEIVPTHEAVHEMREQLGLDKPFFERYTIWLGKSIKGDLGQSYVNNKPVIGEIKEALPATLYLAAVALVTTVLFSVLLGVLCAVYENSIADKIVRGLVFLGTAMPSFWVGLLLIWMFSVKLDIFPTSGMKTINSVILPAITLALTYISTYVRLIRNNMIQNKQENYVLYARVRGLKESTIIKHVFKNSLQSSIIALGMSIPKLIAGTFVIENIFAWPGIGRLCVTAIFNRDYPIIQAYVLIMAVMFVFCNLIVDIFSTLIDPRMRREA</sequence>
<comment type="subcellular location">
    <subcellularLocation>
        <location evidence="1 13">Cell membrane</location>
        <topology evidence="1 13">Multi-pass membrane protein</topology>
    </subcellularLocation>
</comment>
<organism evidence="15 16">
    <name type="scientific">Clostridium muellerianum</name>
    <dbReference type="NCBI Taxonomy" id="2716538"/>
    <lineage>
        <taxon>Bacteria</taxon>
        <taxon>Bacillati</taxon>
        <taxon>Bacillota</taxon>
        <taxon>Clostridia</taxon>
        <taxon>Eubacteriales</taxon>
        <taxon>Clostridiaceae</taxon>
        <taxon>Clostridium</taxon>
    </lineage>
</organism>
<feature type="transmembrane region" description="Helical" evidence="13">
    <location>
        <begin position="276"/>
        <end position="297"/>
    </location>
</feature>
<dbReference type="InterPro" id="IPR050036">
    <property type="entry name" value="CntB"/>
</dbReference>
<feature type="transmembrane region" description="Helical" evidence="13">
    <location>
        <begin position="234"/>
        <end position="256"/>
    </location>
</feature>
<dbReference type="CDD" id="cd06261">
    <property type="entry name" value="TM_PBP2"/>
    <property type="match status" value="1"/>
</dbReference>
<evidence type="ECO:0000259" key="14">
    <source>
        <dbReference type="PROSITE" id="PS50928"/>
    </source>
</evidence>
<evidence type="ECO:0000256" key="7">
    <source>
        <dbReference type="ARBA" id="ARBA00023065"/>
    </source>
</evidence>
<dbReference type="InterPro" id="IPR035906">
    <property type="entry name" value="MetI-like_sf"/>
</dbReference>
<dbReference type="Gene3D" id="1.10.3720.10">
    <property type="entry name" value="MetI-like"/>
    <property type="match status" value="1"/>
</dbReference>
<feature type="transmembrane region" description="Helical" evidence="13">
    <location>
        <begin position="172"/>
        <end position="194"/>
    </location>
</feature>
<keyword evidence="3" id="KW-1003">Cell membrane</keyword>
<evidence type="ECO:0000313" key="16">
    <source>
        <dbReference type="Proteomes" id="UP000537131"/>
    </source>
</evidence>
<dbReference type="InterPro" id="IPR050045">
    <property type="entry name" value="Opp2B"/>
</dbReference>
<dbReference type="NCBIfam" id="NF045469">
    <property type="entry name" value="Opp1B"/>
    <property type="match status" value="1"/>
</dbReference>
<comment type="caution">
    <text evidence="15">The sequence shown here is derived from an EMBL/GenBank/DDBJ whole genome shotgun (WGS) entry which is preliminary data.</text>
</comment>
<keyword evidence="6 13" id="KW-1133">Transmembrane helix</keyword>
<dbReference type="PROSITE" id="PS50928">
    <property type="entry name" value="ABC_TM1"/>
    <property type="match status" value="1"/>
</dbReference>
<evidence type="ECO:0000256" key="11">
    <source>
        <dbReference type="ARBA" id="ARBA00038669"/>
    </source>
</evidence>
<dbReference type="EMBL" id="JABBNI010000022">
    <property type="protein sequence ID" value="NMM63423.1"/>
    <property type="molecule type" value="Genomic_DNA"/>
</dbReference>
<dbReference type="Pfam" id="PF19300">
    <property type="entry name" value="BPD_transp_1_N"/>
    <property type="match status" value="1"/>
</dbReference>
<evidence type="ECO:0000256" key="3">
    <source>
        <dbReference type="ARBA" id="ARBA00022475"/>
    </source>
</evidence>
<comment type="subunit">
    <text evidence="11">The complex is composed of two ATP-binding proteins (NikD and NikE), two transmembrane proteins (NikB and NikC) and a solute-binding protein (NikA).</text>
</comment>
<evidence type="ECO:0000256" key="6">
    <source>
        <dbReference type="ARBA" id="ARBA00022989"/>
    </source>
</evidence>
<dbReference type="Proteomes" id="UP000537131">
    <property type="component" value="Unassembled WGS sequence"/>
</dbReference>